<evidence type="ECO:0000256" key="3">
    <source>
        <dbReference type="SAM" id="Coils"/>
    </source>
</evidence>
<evidence type="ECO:0000259" key="6">
    <source>
        <dbReference type="Pfam" id="PF25963"/>
    </source>
</evidence>
<keyword evidence="3" id="KW-0175">Coiled coil</keyword>
<dbReference type="STRING" id="1121937.GCA_000423125_03436"/>
<dbReference type="InterPro" id="IPR058634">
    <property type="entry name" value="AaeA-lik-b-barrel"/>
</dbReference>
<comment type="similarity">
    <text evidence="2">Belongs to the membrane fusion protein (MFP) (TC 8.A.1) family.</text>
</comment>
<dbReference type="Gene3D" id="2.40.30.170">
    <property type="match status" value="1"/>
</dbReference>
<proteinExistence type="inferred from homology"/>
<evidence type="ECO:0000256" key="1">
    <source>
        <dbReference type="ARBA" id="ARBA00004196"/>
    </source>
</evidence>
<dbReference type="InterPro" id="IPR058625">
    <property type="entry name" value="MdtA-like_BSH"/>
</dbReference>
<evidence type="ECO:0000313" key="7">
    <source>
        <dbReference type="EMBL" id="HAN29108.1"/>
    </source>
</evidence>
<feature type="coiled-coil region" evidence="3">
    <location>
        <begin position="98"/>
        <end position="132"/>
    </location>
</feature>
<organism evidence="7 8">
    <name type="scientific">Haliea salexigens</name>
    <dbReference type="NCBI Taxonomy" id="287487"/>
    <lineage>
        <taxon>Bacteria</taxon>
        <taxon>Pseudomonadati</taxon>
        <taxon>Pseudomonadota</taxon>
        <taxon>Gammaproteobacteria</taxon>
        <taxon>Cellvibrionales</taxon>
        <taxon>Halieaceae</taxon>
        <taxon>Haliea</taxon>
    </lineage>
</organism>
<sequence>MSQLLQRRLLMGAGLVAGALAVAWFALGGQGSISTENAYVKANKLALSSEVNAIVKAVLVQPNQPVTAGQLLVQLEDEPFQLAVAEAEAHLAQVQNQIMVRRADYAEVEAEIRQAEEDAAFYQRQLTRNQRMGPSAISEADLDDSRQQLARSQAQIAINRQKLAGLRAALGGSPDVPLEAQADIQVAQAQLDRARYQLSRTRITAPAAGTVANEVPQLGEMTVAGFAVVTLMATDDIWIEANLKETQLTDVRPGQMAEVTIDAYPGQVLRARVDTLSPASGSEFAMIPAQNASGNWVKVVQRIPVRLRLESKPEDAVLRAGMSAQVRIATEPPQSLASAQAQPAPGGNQVAASPL</sequence>
<feature type="compositionally biased region" description="Low complexity" evidence="4">
    <location>
        <begin position="332"/>
        <end position="355"/>
    </location>
</feature>
<evidence type="ECO:0000256" key="2">
    <source>
        <dbReference type="ARBA" id="ARBA00009477"/>
    </source>
</evidence>
<feature type="domain" description="p-hydroxybenzoic acid efflux pump subunit AaeA-like beta-barrel" evidence="6">
    <location>
        <begin position="238"/>
        <end position="328"/>
    </location>
</feature>
<dbReference type="PANTHER" id="PTHR30386:SF19">
    <property type="entry name" value="MULTIDRUG EXPORT PROTEIN EMRA-RELATED"/>
    <property type="match status" value="1"/>
</dbReference>
<dbReference type="InterPro" id="IPR050739">
    <property type="entry name" value="MFP"/>
</dbReference>
<feature type="domain" description="Multidrug resistance protein MdtA-like barrel-sandwich hybrid" evidence="5">
    <location>
        <begin position="46"/>
        <end position="225"/>
    </location>
</feature>
<gene>
    <name evidence="7" type="ORF">DCP75_15595</name>
</gene>
<dbReference type="SUPFAM" id="SSF111369">
    <property type="entry name" value="HlyD-like secretion proteins"/>
    <property type="match status" value="2"/>
</dbReference>
<feature type="region of interest" description="Disordered" evidence="4">
    <location>
        <begin position="331"/>
        <end position="355"/>
    </location>
</feature>
<name>A0A3C1KRH4_9GAMM</name>
<dbReference type="PANTHER" id="PTHR30386">
    <property type="entry name" value="MEMBRANE FUSION SUBUNIT OF EMRAB-TOLC MULTIDRUG EFFLUX PUMP"/>
    <property type="match status" value="1"/>
</dbReference>
<dbReference type="Pfam" id="PF25963">
    <property type="entry name" value="Beta-barrel_AAEA"/>
    <property type="match status" value="1"/>
</dbReference>
<evidence type="ECO:0000313" key="8">
    <source>
        <dbReference type="Proteomes" id="UP000259273"/>
    </source>
</evidence>
<evidence type="ECO:0000259" key="5">
    <source>
        <dbReference type="Pfam" id="PF25917"/>
    </source>
</evidence>
<reference evidence="7 8" key="1">
    <citation type="journal article" date="2018" name="Nat. Biotechnol.">
        <title>A standardized bacterial taxonomy based on genome phylogeny substantially revises the tree of life.</title>
        <authorList>
            <person name="Parks D.H."/>
            <person name="Chuvochina M."/>
            <person name="Waite D.W."/>
            <person name="Rinke C."/>
            <person name="Skarshewski A."/>
            <person name="Chaumeil P.A."/>
            <person name="Hugenholtz P."/>
        </authorList>
    </citation>
    <scope>NUCLEOTIDE SEQUENCE [LARGE SCALE GENOMIC DNA]</scope>
    <source>
        <strain evidence="7">UBA9158</strain>
    </source>
</reference>
<evidence type="ECO:0000256" key="4">
    <source>
        <dbReference type="SAM" id="MobiDB-lite"/>
    </source>
</evidence>
<dbReference type="Pfam" id="PF25917">
    <property type="entry name" value="BSH_RND"/>
    <property type="match status" value="1"/>
</dbReference>
<dbReference type="AlphaFoldDB" id="A0A3C1KRH4"/>
<dbReference type="GO" id="GO:0030313">
    <property type="term" value="C:cell envelope"/>
    <property type="evidence" value="ECO:0007669"/>
    <property type="project" value="UniProtKB-SubCell"/>
</dbReference>
<dbReference type="GO" id="GO:0055085">
    <property type="term" value="P:transmembrane transport"/>
    <property type="evidence" value="ECO:0007669"/>
    <property type="project" value="InterPro"/>
</dbReference>
<protein>
    <submittedName>
        <fullName evidence="7">HlyD family secretion protein</fullName>
    </submittedName>
</protein>
<dbReference type="Proteomes" id="UP000259273">
    <property type="component" value="Unassembled WGS sequence"/>
</dbReference>
<dbReference type="EMBL" id="DMND01000211">
    <property type="protein sequence ID" value="HAN29108.1"/>
    <property type="molecule type" value="Genomic_DNA"/>
</dbReference>
<dbReference type="Gene3D" id="2.40.50.100">
    <property type="match status" value="1"/>
</dbReference>
<comment type="subcellular location">
    <subcellularLocation>
        <location evidence="1">Cell envelope</location>
    </subcellularLocation>
</comment>
<comment type="caution">
    <text evidence="7">The sequence shown here is derived from an EMBL/GenBank/DDBJ whole genome shotgun (WGS) entry which is preliminary data.</text>
</comment>
<accession>A0A3C1KRH4</accession>